<gene>
    <name evidence="1" type="ORF">FKW44_012673</name>
</gene>
<dbReference type="GO" id="GO:0043021">
    <property type="term" value="F:ribonucleoprotein complex binding"/>
    <property type="evidence" value="ECO:0007669"/>
    <property type="project" value="TreeGrafter"/>
</dbReference>
<dbReference type="EMBL" id="CP045897">
    <property type="protein sequence ID" value="QQP51347.1"/>
    <property type="molecule type" value="Genomic_DNA"/>
</dbReference>
<reference evidence="2" key="1">
    <citation type="submission" date="2021-01" db="EMBL/GenBank/DDBJ databases">
        <title>Caligus Genome Assembly.</title>
        <authorList>
            <person name="Gallardo-Escarate C."/>
        </authorList>
    </citation>
    <scope>NUCLEOTIDE SEQUENCE [LARGE SCALE GENOMIC DNA]</scope>
</reference>
<sequence>MEETPIKVIQQSMKEAIQQGDISWGPRKEPFIIPKAMEETPIKVIQQSMKEFKREAPIKAIAQGDISWGPRKEPSIIPKAMEEAPIKVIQQAKRIEAIQQGDISWGPRKEPFIIPKAMEETPIKVIQQSMKEAKREASIKAIQQSMKKVKRESPIEDIQQGDISLEPQKKPSLIPKVSSIHTKKFRDYCNHMLDKGLDEHVSNMVKDILRWQDRAHAINPIKAKANRRYVLGLRETKSTWLYPL</sequence>
<keyword evidence="2" id="KW-1185">Reference proteome</keyword>
<evidence type="ECO:0000313" key="2">
    <source>
        <dbReference type="Proteomes" id="UP000595437"/>
    </source>
</evidence>
<dbReference type="GO" id="GO:1990904">
    <property type="term" value="C:ribonucleoprotein complex"/>
    <property type="evidence" value="ECO:0007669"/>
    <property type="project" value="TreeGrafter"/>
</dbReference>
<dbReference type="PANTHER" id="PTHR13284:SF4">
    <property type="entry name" value="C2H2-TYPE DOMAIN-CONTAINING PROTEIN"/>
    <property type="match status" value="1"/>
</dbReference>
<proteinExistence type="predicted"/>
<evidence type="ECO:0000313" key="1">
    <source>
        <dbReference type="EMBL" id="QQP51347.1"/>
    </source>
</evidence>
<dbReference type="PANTHER" id="PTHR13284">
    <property type="entry name" value="GH01354P"/>
    <property type="match status" value="1"/>
</dbReference>
<name>A0A7T8HJQ1_CALRO</name>
<dbReference type="GO" id="GO:0005739">
    <property type="term" value="C:mitochondrion"/>
    <property type="evidence" value="ECO:0007669"/>
    <property type="project" value="TreeGrafter"/>
</dbReference>
<dbReference type="InterPro" id="IPR040051">
    <property type="entry name" value="SECISBP2"/>
</dbReference>
<organism evidence="1 2">
    <name type="scientific">Caligus rogercresseyi</name>
    <name type="common">Sea louse</name>
    <dbReference type="NCBI Taxonomy" id="217165"/>
    <lineage>
        <taxon>Eukaryota</taxon>
        <taxon>Metazoa</taxon>
        <taxon>Ecdysozoa</taxon>
        <taxon>Arthropoda</taxon>
        <taxon>Crustacea</taxon>
        <taxon>Multicrustacea</taxon>
        <taxon>Hexanauplia</taxon>
        <taxon>Copepoda</taxon>
        <taxon>Siphonostomatoida</taxon>
        <taxon>Caligidae</taxon>
        <taxon>Caligus</taxon>
    </lineage>
</organism>
<accession>A0A7T8HJQ1</accession>
<dbReference type="GO" id="GO:0003730">
    <property type="term" value="F:mRNA 3'-UTR binding"/>
    <property type="evidence" value="ECO:0007669"/>
    <property type="project" value="TreeGrafter"/>
</dbReference>
<dbReference type="Proteomes" id="UP000595437">
    <property type="component" value="Chromosome 8"/>
</dbReference>
<protein>
    <submittedName>
        <fullName evidence="1">Selenocysteine insertion sequencebinding protein 2like</fullName>
    </submittedName>
</protein>
<dbReference type="GO" id="GO:0035368">
    <property type="term" value="F:selenocysteine insertion sequence binding"/>
    <property type="evidence" value="ECO:0007669"/>
    <property type="project" value="InterPro"/>
</dbReference>
<dbReference type="OrthoDB" id="263617at2759"/>
<dbReference type="AlphaFoldDB" id="A0A7T8HJQ1"/>